<feature type="domain" description="RRM" evidence="12">
    <location>
        <begin position="192"/>
        <end position="285"/>
    </location>
</feature>
<feature type="compositionally biased region" description="Basic and acidic residues" evidence="10">
    <location>
        <begin position="84"/>
        <end position="122"/>
    </location>
</feature>
<evidence type="ECO:0000256" key="8">
    <source>
        <dbReference type="PROSITE-ProRule" id="PRU00175"/>
    </source>
</evidence>
<feature type="region of interest" description="Disordered" evidence="10">
    <location>
        <begin position="766"/>
        <end position="811"/>
    </location>
</feature>
<dbReference type="GO" id="GO:0016567">
    <property type="term" value="P:protein ubiquitination"/>
    <property type="evidence" value="ECO:0007669"/>
    <property type="project" value="TreeGrafter"/>
</dbReference>
<feature type="compositionally biased region" description="Low complexity" evidence="10">
    <location>
        <begin position="712"/>
        <end position="723"/>
    </location>
</feature>
<dbReference type="FunFam" id="3.30.40.10:FF:000006">
    <property type="entry name" value="CCR4-NOT transcription complex subunit 4"/>
    <property type="match status" value="1"/>
</dbReference>
<dbReference type="SUPFAM" id="SSF54928">
    <property type="entry name" value="RNA-binding domain, RBD"/>
    <property type="match status" value="1"/>
</dbReference>
<feature type="compositionally biased region" description="Polar residues" evidence="10">
    <location>
        <begin position="375"/>
        <end position="387"/>
    </location>
</feature>
<feature type="compositionally biased region" description="Low complexity" evidence="10">
    <location>
        <begin position="462"/>
        <end position="483"/>
    </location>
</feature>
<feature type="compositionally biased region" description="Low complexity" evidence="10">
    <location>
        <begin position="866"/>
        <end position="880"/>
    </location>
</feature>
<keyword evidence="2" id="KW-0479">Metal-binding</keyword>
<feature type="domain" description="RING-type" evidence="11">
    <location>
        <begin position="15"/>
        <end position="58"/>
    </location>
</feature>
<dbReference type="InterPro" id="IPR035979">
    <property type="entry name" value="RBD_domain_sf"/>
</dbReference>
<organism evidence="13 14">
    <name type="scientific">Nannochloropsis gaditana</name>
    <dbReference type="NCBI Taxonomy" id="72520"/>
    <lineage>
        <taxon>Eukaryota</taxon>
        <taxon>Sar</taxon>
        <taxon>Stramenopiles</taxon>
        <taxon>Ochrophyta</taxon>
        <taxon>Eustigmatophyceae</taxon>
        <taxon>Eustigmatales</taxon>
        <taxon>Monodopsidaceae</taxon>
        <taxon>Nannochloropsis</taxon>
    </lineage>
</organism>
<dbReference type="PANTHER" id="PTHR12603:SF0">
    <property type="entry name" value="CCR4-NOT TRANSCRIPTION COMPLEX SUBUNIT 4"/>
    <property type="match status" value="1"/>
</dbReference>
<dbReference type="OrthoDB" id="1923159at2759"/>
<dbReference type="SMART" id="SM00361">
    <property type="entry name" value="RRM_1"/>
    <property type="match status" value="1"/>
</dbReference>
<feature type="region of interest" description="Disordered" evidence="10">
    <location>
        <begin position="79"/>
        <end position="178"/>
    </location>
</feature>
<evidence type="ECO:0000259" key="12">
    <source>
        <dbReference type="PROSITE" id="PS50102"/>
    </source>
</evidence>
<evidence type="ECO:0000256" key="4">
    <source>
        <dbReference type="ARBA" id="ARBA00022833"/>
    </source>
</evidence>
<dbReference type="PANTHER" id="PTHR12603">
    <property type="entry name" value="CCR4-NOT TRANSCRIPTION COMPLEX RELATED"/>
    <property type="match status" value="1"/>
</dbReference>
<evidence type="ECO:0000256" key="2">
    <source>
        <dbReference type="ARBA" id="ARBA00022723"/>
    </source>
</evidence>
<feature type="compositionally biased region" description="Low complexity" evidence="10">
    <location>
        <begin position="645"/>
        <end position="656"/>
    </location>
</feature>
<protein>
    <submittedName>
        <fullName evidence="13">Ccr4-not transcription complex subunit</fullName>
    </submittedName>
</protein>
<evidence type="ECO:0000313" key="14">
    <source>
        <dbReference type="Proteomes" id="UP000019335"/>
    </source>
</evidence>
<dbReference type="CDD" id="cd16618">
    <property type="entry name" value="mRING-HC-C4C4_CNOT4"/>
    <property type="match status" value="1"/>
</dbReference>
<dbReference type="GO" id="GO:0003723">
    <property type="term" value="F:RNA binding"/>
    <property type="evidence" value="ECO:0007669"/>
    <property type="project" value="UniProtKB-UniRule"/>
</dbReference>
<dbReference type="InterPro" id="IPR001841">
    <property type="entry name" value="Znf_RING"/>
</dbReference>
<comment type="caution">
    <text evidence="13">The sequence shown here is derived from an EMBL/GenBank/DDBJ whole genome shotgun (WGS) entry which is preliminary data.</text>
</comment>
<dbReference type="GO" id="GO:0004842">
    <property type="term" value="F:ubiquitin-protein transferase activity"/>
    <property type="evidence" value="ECO:0007669"/>
    <property type="project" value="InterPro"/>
</dbReference>
<reference evidence="13 14" key="1">
    <citation type="journal article" date="2014" name="Mol. Plant">
        <title>Chromosome Scale Genome Assembly and Transcriptome Profiling of Nannochloropsis gaditana in Nitrogen Depletion.</title>
        <authorList>
            <person name="Corteggiani Carpinelli E."/>
            <person name="Telatin A."/>
            <person name="Vitulo N."/>
            <person name="Forcato C."/>
            <person name="D'Angelo M."/>
            <person name="Schiavon R."/>
            <person name="Vezzi A."/>
            <person name="Giacometti G.M."/>
            <person name="Morosinotto T."/>
            <person name="Valle G."/>
        </authorList>
    </citation>
    <scope>NUCLEOTIDE SEQUENCE [LARGE SCALE GENOMIC DNA]</scope>
    <source>
        <strain evidence="13 14">B-31</strain>
    </source>
</reference>
<dbReference type="Pfam" id="PF00076">
    <property type="entry name" value="RRM_1"/>
    <property type="match status" value="1"/>
</dbReference>
<keyword evidence="14" id="KW-1185">Reference proteome</keyword>
<keyword evidence="4" id="KW-0862">Zinc</keyword>
<dbReference type="InterPro" id="IPR013083">
    <property type="entry name" value="Znf_RING/FYVE/PHD"/>
</dbReference>
<keyword evidence="5 9" id="KW-0694">RNA-binding</keyword>
<dbReference type="InterPro" id="IPR039780">
    <property type="entry name" value="Mot2"/>
</dbReference>
<dbReference type="Gene3D" id="3.30.70.330">
    <property type="match status" value="1"/>
</dbReference>
<keyword evidence="3 8" id="KW-0863">Zinc-finger</keyword>
<feature type="compositionally biased region" description="Low complexity" evidence="10">
    <location>
        <begin position="130"/>
        <end position="140"/>
    </location>
</feature>
<keyword evidence="6" id="KW-0175">Coiled coil</keyword>
<accession>W7TMF5</accession>
<dbReference type="InterPro" id="IPR012677">
    <property type="entry name" value="Nucleotide-bd_a/b_plait_sf"/>
</dbReference>
<evidence type="ECO:0000313" key="13">
    <source>
        <dbReference type="EMBL" id="EWM21601.1"/>
    </source>
</evidence>
<comment type="subcellular location">
    <subcellularLocation>
        <location evidence="1">Nucleus</location>
    </subcellularLocation>
</comment>
<evidence type="ECO:0000256" key="10">
    <source>
        <dbReference type="SAM" id="MobiDB-lite"/>
    </source>
</evidence>
<evidence type="ECO:0000256" key="1">
    <source>
        <dbReference type="ARBA" id="ARBA00004123"/>
    </source>
</evidence>
<dbReference type="GO" id="GO:0005634">
    <property type="term" value="C:nucleus"/>
    <property type="evidence" value="ECO:0007669"/>
    <property type="project" value="UniProtKB-SubCell"/>
</dbReference>
<feature type="compositionally biased region" description="Low complexity" evidence="10">
    <location>
        <begin position="664"/>
        <end position="678"/>
    </location>
</feature>
<dbReference type="Gene3D" id="3.30.40.10">
    <property type="entry name" value="Zinc/RING finger domain, C3HC4 (zinc finger)"/>
    <property type="match status" value="1"/>
</dbReference>
<dbReference type="InterPro" id="IPR039515">
    <property type="entry name" value="NOT4_mRING-HC-C4C4"/>
</dbReference>
<feature type="compositionally biased region" description="Basic and acidic residues" evidence="10">
    <location>
        <begin position="599"/>
        <end position="608"/>
    </location>
</feature>
<feature type="region of interest" description="Disordered" evidence="10">
    <location>
        <begin position="560"/>
        <end position="688"/>
    </location>
</feature>
<name>W7TMF5_9STRA</name>
<feature type="compositionally biased region" description="Pro residues" evidence="10">
    <location>
        <begin position="161"/>
        <end position="172"/>
    </location>
</feature>
<dbReference type="InterPro" id="IPR003954">
    <property type="entry name" value="RRM_euk-type"/>
</dbReference>
<dbReference type="Pfam" id="PF14570">
    <property type="entry name" value="zf-RING_4"/>
    <property type="match status" value="1"/>
</dbReference>
<feature type="compositionally biased region" description="Low complexity" evidence="10">
    <location>
        <begin position="401"/>
        <end position="410"/>
    </location>
</feature>
<evidence type="ECO:0000256" key="3">
    <source>
        <dbReference type="ARBA" id="ARBA00022771"/>
    </source>
</evidence>
<dbReference type="EMBL" id="AZIL01002442">
    <property type="protein sequence ID" value="EWM21601.1"/>
    <property type="molecule type" value="Genomic_DNA"/>
</dbReference>
<sequence length="900" mass="94041">MSLSQSDEEEEEEHCPLCCETLDITDRNFFPCPCEYQICCYCWNHIKENLNKLCPACRTPYGDDPHIFSPVDKDEIIKKRKEKKARERAERREREREREKLERRERERDRDIGRPDRDRRDTGVGAIAGSSTSTTTHSTSYLLSPSNGLSHPLHHPLSMALPPPQAPPPPPSSSTHVVDRSTLRNIRVVQRNLAYVLGLPASLASEETLRRPEYFGQYGKIVKVAVTRPAVPPAASGVPGCSAYVTFAHKEDARACIQALDNFVLPVSEGGNGAGRPIRASFGTTKYCNTFLRHVPCNNPECLFLHEVEDDSEGWTREDAIAWQTRMPGSTPGAQVMVGQGGPSGTGRRVAAPIFPPPRWEEPSGGGGGQAYAMPSTTVTAAGNTRQRPGAARPPANPWNQQQQQHPHQHQQQELERQQPVHSHGSLSSQAPPAKAGLLATSTAPSRGPTAHPPTQPARANSISSHKQQQQQSLPPYLVSPSPEMAPGREAATNGPGLGNAAVTGLPQPPPGIISPPQTPNPGGPSLGVLPFDLAAGGSGGLLWSMEGIVQHNGDVGISTDSASELGQEGAEGASPPSLTLFGGEDRLGGIEGMPLPGVREEGGEARKQVRPPGPPGPKVSEKTIQPPLRGGLLSMLWAGGGSSSSGNSQGVLGSGRPFSKAPGLSSSSGESLAEESGSNGGHGALQHPGTHLLFSAFPFAGTGVGEGQKRSGLLGHAGAGSLDRTETGTIGGARTGRGNKDARREAFTATECLVSLLGLDLPDAPSSLSARTRACPPPQQPPVPSSTQAPSSRYSFATEEGGAGGDKAAEGVTGMTRGYVGAGSGEASGSLYPSLRSGVALLQQLLPNCSITYGDGAGTPAHTAGALSSSSGTPSGNSGHVTNSGADKDGRGQGLRPVF</sequence>
<feature type="compositionally biased region" description="Pro residues" evidence="10">
    <location>
        <begin position="507"/>
        <end position="523"/>
    </location>
</feature>
<gene>
    <name evidence="13" type="ORF">Naga_100012g55</name>
</gene>
<feature type="region of interest" description="Disordered" evidence="10">
    <location>
        <begin position="355"/>
        <end position="528"/>
    </location>
</feature>
<feature type="region of interest" description="Disordered" evidence="10">
    <location>
        <begin position="707"/>
        <end position="743"/>
    </location>
</feature>
<evidence type="ECO:0000256" key="9">
    <source>
        <dbReference type="PROSITE-ProRule" id="PRU00176"/>
    </source>
</evidence>
<dbReference type="Proteomes" id="UP000019335">
    <property type="component" value="Unassembled WGS sequence"/>
</dbReference>
<evidence type="ECO:0000256" key="6">
    <source>
        <dbReference type="ARBA" id="ARBA00023054"/>
    </source>
</evidence>
<feature type="region of interest" description="Disordered" evidence="10">
    <location>
        <begin position="862"/>
        <end position="900"/>
    </location>
</feature>
<dbReference type="GO" id="GO:0008270">
    <property type="term" value="F:zinc ion binding"/>
    <property type="evidence" value="ECO:0007669"/>
    <property type="project" value="UniProtKB-KW"/>
</dbReference>
<proteinExistence type="predicted"/>
<dbReference type="CDD" id="cd12438">
    <property type="entry name" value="RRM_CNOT4"/>
    <property type="match status" value="1"/>
</dbReference>
<keyword evidence="7" id="KW-0539">Nucleus</keyword>
<dbReference type="AlphaFoldDB" id="W7TMF5"/>
<evidence type="ECO:0000256" key="7">
    <source>
        <dbReference type="ARBA" id="ARBA00023242"/>
    </source>
</evidence>
<feature type="compositionally biased region" description="Pro residues" evidence="10">
    <location>
        <begin position="776"/>
        <end position="785"/>
    </location>
</feature>
<dbReference type="GO" id="GO:0030014">
    <property type="term" value="C:CCR4-NOT complex"/>
    <property type="evidence" value="ECO:0007669"/>
    <property type="project" value="InterPro"/>
</dbReference>
<evidence type="ECO:0000256" key="5">
    <source>
        <dbReference type="ARBA" id="ARBA00022884"/>
    </source>
</evidence>
<dbReference type="InterPro" id="IPR000504">
    <property type="entry name" value="RRM_dom"/>
</dbReference>
<evidence type="ECO:0000259" key="11">
    <source>
        <dbReference type="PROSITE" id="PS50089"/>
    </source>
</evidence>
<dbReference type="InterPro" id="IPR034261">
    <property type="entry name" value="CNOT4_RRM"/>
</dbReference>
<dbReference type="PROSITE" id="PS50089">
    <property type="entry name" value="ZF_RING_2"/>
    <property type="match status" value="1"/>
</dbReference>
<dbReference type="SUPFAM" id="SSF57850">
    <property type="entry name" value="RING/U-box"/>
    <property type="match status" value="1"/>
</dbReference>
<dbReference type="PROSITE" id="PS50102">
    <property type="entry name" value="RRM"/>
    <property type="match status" value="1"/>
</dbReference>